<comment type="caution">
    <text evidence="2">The sequence shown here is derived from an EMBL/GenBank/DDBJ whole genome shotgun (WGS) entry which is preliminary data.</text>
</comment>
<evidence type="ECO:0000313" key="3">
    <source>
        <dbReference type="Proteomes" id="UP000696280"/>
    </source>
</evidence>
<feature type="region of interest" description="Disordered" evidence="1">
    <location>
        <begin position="1"/>
        <end position="46"/>
    </location>
</feature>
<accession>A0A9N9PW44</accession>
<evidence type="ECO:0000313" key="2">
    <source>
        <dbReference type="EMBL" id="CAG8957383.1"/>
    </source>
</evidence>
<proteinExistence type="predicted"/>
<protein>
    <submittedName>
        <fullName evidence="2">Uncharacterized protein</fullName>
    </submittedName>
</protein>
<gene>
    <name evidence="2" type="ORF">HYFRA_00010809</name>
</gene>
<dbReference type="Proteomes" id="UP000696280">
    <property type="component" value="Unassembled WGS sequence"/>
</dbReference>
<keyword evidence="3" id="KW-1185">Reference proteome</keyword>
<sequence>MASSQTSYSQQDNEQIPLSRSTSDSSQASESPSQSSSTSPKGFFSSISSTVSNSLQLTLKLVSTSNFDDSAPPPGLLALLLDDSDPTHPRSRGFFIAK</sequence>
<feature type="compositionally biased region" description="Polar residues" evidence="1">
    <location>
        <begin position="1"/>
        <end position="18"/>
    </location>
</feature>
<feature type="compositionally biased region" description="Low complexity" evidence="1">
    <location>
        <begin position="19"/>
        <end position="46"/>
    </location>
</feature>
<name>A0A9N9PW44_9HELO</name>
<organism evidence="2 3">
    <name type="scientific">Hymenoscyphus fraxineus</name>
    <dbReference type="NCBI Taxonomy" id="746836"/>
    <lineage>
        <taxon>Eukaryota</taxon>
        <taxon>Fungi</taxon>
        <taxon>Dikarya</taxon>
        <taxon>Ascomycota</taxon>
        <taxon>Pezizomycotina</taxon>
        <taxon>Leotiomycetes</taxon>
        <taxon>Helotiales</taxon>
        <taxon>Helotiaceae</taxon>
        <taxon>Hymenoscyphus</taxon>
    </lineage>
</organism>
<reference evidence="2" key="1">
    <citation type="submission" date="2021-07" db="EMBL/GenBank/DDBJ databases">
        <authorList>
            <person name="Durling M."/>
        </authorList>
    </citation>
    <scope>NUCLEOTIDE SEQUENCE</scope>
</reference>
<dbReference type="EMBL" id="CAJVRL010000078">
    <property type="protein sequence ID" value="CAG8957383.1"/>
    <property type="molecule type" value="Genomic_DNA"/>
</dbReference>
<feature type="region of interest" description="Disordered" evidence="1">
    <location>
        <begin position="65"/>
        <end position="98"/>
    </location>
</feature>
<dbReference type="AlphaFoldDB" id="A0A9N9PW44"/>
<evidence type="ECO:0000256" key="1">
    <source>
        <dbReference type="SAM" id="MobiDB-lite"/>
    </source>
</evidence>